<accession>A0A329SUM5</accession>
<dbReference type="AlphaFoldDB" id="A0A329SUM5"/>
<dbReference type="STRING" id="29920.A0A329SUM5"/>
<gene>
    <name evidence="3" type="ORF">PC110_g3018</name>
    <name evidence="1" type="ORF">PC113_g10436</name>
    <name evidence="2" type="ORF">PC117_g10918</name>
</gene>
<evidence type="ECO:0000313" key="2">
    <source>
        <dbReference type="EMBL" id="KAG2939522.1"/>
    </source>
</evidence>
<reference evidence="3 4" key="1">
    <citation type="submission" date="2018-01" db="EMBL/GenBank/DDBJ databases">
        <title>Draft genome of the strawberry crown rot pathogen Phytophthora cactorum.</title>
        <authorList>
            <person name="Armitage A.D."/>
            <person name="Lysoe E."/>
            <person name="Nellist C.F."/>
            <person name="Harrison R.J."/>
            <person name="Brurberg M.B."/>
        </authorList>
    </citation>
    <scope>NUCLEOTIDE SEQUENCE [LARGE SCALE GENOMIC DNA]</scope>
    <source>
        <strain evidence="3 4">10300</strain>
    </source>
</reference>
<protein>
    <submittedName>
        <fullName evidence="3">Uncharacterized protein</fullName>
    </submittedName>
</protein>
<evidence type="ECO:0000313" key="3">
    <source>
        <dbReference type="EMBL" id="RAW40763.1"/>
    </source>
</evidence>
<evidence type="ECO:0000313" key="1">
    <source>
        <dbReference type="EMBL" id="KAG2857719.1"/>
    </source>
</evidence>
<comment type="caution">
    <text evidence="3">The sequence shown here is derived from an EMBL/GenBank/DDBJ whole genome shotgun (WGS) entry which is preliminary data.</text>
</comment>
<sequence>MFRAFGTETGKLLTAMSFWSAWITWPDADASSEGAALEDGSTNSNFSSDCSPSANLPTATLQRASYEDILVALYGLDTFGHEVWYDHMCKLAPRLRSLVAKNKSAGPANTPTRVQLTLLYSSMFLGAALGHMQADGPQWWSGFCETLCGIDYQSPVWTLALVSALTQVKREGGRHVSLGQSGDFGRRDTLRRPAIPESMRRLIPINRKGQEPCLLNVAELPYSGGSRDRCGNPRRAHNWPDRLPMRFQEWIDGTYAARGQAEDGRQ</sequence>
<proteinExistence type="predicted"/>
<dbReference type="VEuPathDB" id="FungiDB:PC110_g3018"/>
<reference evidence="1" key="2">
    <citation type="submission" date="2018-10" db="EMBL/GenBank/DDBJ databases">
        <title>Effector identification in a new, highly contiguous assembly of the strawberry crown rot pathogen Phytophthora cactorum.</title>
        <authorList>
            <person name="Armitage A.D."/>
            <person name="Nellist C.F."/>
            <person name="Bates H."/>
            <person name="Vickerstaff R.J."/>
            <person name="Harrison R.J."/>
        </authorList>
    </citation>
    <scope>NUCLEOTIDE SEQUENCE</scope>
    <source>
        <strain evidence="1">15-7</strain>
        <strain evidence="2">4040</strain>
    </source>
</reference>
<dbReference type="EMBL" id="RCMK01000273">
    <property type="protein sequence ID" value="KAG2939522.1"/>
    <property type="molecule type" value="Genomic_DNA"/>
</dbReference>
<evidence type="ECO:0000313" key="4">
    <source>
        <dbReference type="Proteomes" id="UP000251314"/>
    </source>
</evidence>
<dbReference type="EMBL" id="RCMG01000279">
    <property type="protein sequence ID" value="KAG2857719.1"/>
    <property type="molecule type" value="Genomic_DNA"/>
</dbReference>
<dbReference type="Proteomes" id="UP000251314">
    <property type="component" value="Unassembled WGS sequence"/>
</dbReference>
<name>A0A329SUM5_9STRA</name>
<keyword evidence="4" id="KW-1185">Reference proteome</keyword>
<dbReference type="OrthoDB" id="119730at2759"/>
<dbReference type="EMBL" id="MJFZ01000042">
    <property type="protein sequence ID" value="RAW40763.1"/>
    <property type="molecule type" value="Genomic_DNA"/>
</dbReference>
<organism evidence="3 4">
    <name type="scientific">Phytophthora cactorum</name>
    <dbReference type="NCBI Taxonomy" id="29920"/>
    <lineage>
        <taxon>Eukaryota</taxon>
        <taxon>Sar</taxon>
        <taxon>Stramenopiles</taxon>
        <taxon>Oomycota</taxon>
        <taxon>Peronosporomycetes</taxon>
        <taxon>Peronosporales</taxon>
        <taxon>Peronosporaceae</taxon>
        <taxon>Phytophthora</taxon>
    </lineage>
</organism>
<dbReference type="Proteomes" id="UP000735874">
    <property type="component" value="Unassembled WGS sequence"/>
</dbReference>
<dbReference type="Proteomes" id="UP000736787">
    <property type="component" value="Unassembled WGS sequence"/>
</dbReference>